<accession>A0A1F5F6C3</accession>
<feature type="signal peptide" evidence="2">
    <location>
        <begin position="1"/>
        <end position="25"/>
    </location>
</feature>
<comment type="caution">
    <text evidence="3">The sequence shown here is derived from an EMBL/GenBank/DDBJ whole genome shotgun (WGS) entry which is preliminary data.</text>
</comment>
<reference evidence="3 4" key="1">
    <citation type="journal article" date="2016" name="Nat. Commun.">
        <title>Thousands of microbial genomes shed light on interconnected biogeochemical processes in an aquifer system.</title>
        <authorList>
            <person name="Anantharaman K."/>
            <person name="Brown C.T."/>
            <person name="Hug L.A."/>
            <person name="Sharon I."/>
            <person name="Castelle C.J."/>
            <person name="Probst A.J."/>
            <person name="Thomas B.C."/>
            <person name="Singh A."/>
            <person name="Wilkins M.J."/>
            <person name="Karaoz U."/>
            <person name="Brodie E.L."/>
            <person name="Williams K.H."/>
            <person name="Hubbard S.S."/>
            <person name="Banfield J.F."/>
        </authorList>
    </citation>
    <scope>NUCLEOTIDE SEQUENCE [LARGE SCALE GENOMIC DNA]</scope>
</reference>
<feature type="coiled-coil region" evidence="1">
    <location>
        <begin position="37"/>
        <end position="69"/>
    </location>
</feature>
<dbReference type="AlphaFoldDB" id="A0A1F5F6C3"/>
<name>A0A1F5F6C3_9BACT</name>
<proteinExistence type="predicted"/>
<dbReference type="EMBL" id="MFAK01000013">
    <property type="protein sequence ID" value="OGD75188.1"/>
    <property type="molecule type" value="Genomic_DNA"/>
</dbReference>
<keyword evidence="1" id="KW-0175">Coiled coil</keyword>
<evidence type="ECO:0000256" key="2">
    <source>
        <dbReference type="SAM" id="SignalP"/>
    </source>
</evidence>
<evidence type="ECO:0000313" key="3">
    <source>
        <dbReference type="EMBL" id="OGD75188.1"/>
    </source>
</evidence>
<protein>
    <recommendedName>
        <fullName evidence="5">DUF5667 domain-containing protein</fullName>
    </recommendedName>
</protein>
<evidence type="ECO:0000256" key="1">
    <source>
        <dbReference type="SAM" id="Coils"/>
    </source>
</evidence>
<gene>
    <name evidence="3" type="ORF">A2228_02890</name>
</gene>
<dbReference type="Proteomes" id="UP000176191">
    <property type="component" value="Unassembled WGS sequence"/>
</dbReference>
<feature type="chain" id="PRO_5009518503" description="DUF5667 domain-containing protein" evidence="2">
    <location>
        <begin position="26"/>
        <end position="193"/>
    </location>
</feature>
<organism evidence="3 4">
    <name type="scientific">Candidatus Collierbacteria bacterium RIFOXYA2_FULL_46_10</name>
    <dbReference type="NCBI Taxonomy" id="1817726"/>
    <lineage>
        <taxon>Bacteria</taxon>
        <taxon>Candidatus Collieribacteriota</taxon>
    </lineage>
</organism>
<keyword evidence="2" id="KW-0732">Signal</keyword>
<sequence>MSFKKTTWLFVLSFIFFSIALPALAQDASIEASPLRRRDEIREVRQAEIQEIQAERQQIRSQVAENHANRLTRRFQFYFDRLTNIIIRFRARLEILRTAGKTVTSIEAKLDLAEAKLTAAKAKGNDAIAAFQAIDPAKFAEQKTELLAAKDLALSAKQLFQEAHQLLKDALKELKTISKPALPASSAGVENSL</sequence>
<evidence type="ECO:0008006" key="5">
    <source>
        <dbReference type="Google" id="ProtNLM"/>
    </source>
</evidence>
<evidence type="ECO:0000313" key="4">
    <source>
        <dbReference type="Proteomes" id="UP000176191"/>
    </source>
</evidence>